<dbReference type="PANTHER" id="PTHR23344">
    <property type="entry name" value="GLYCEROPHOSPHORYL DIESTER PHOSPHODIESTERASE"/>
    <property type="match status" value="1"/>
</dbReference>
<evidence type="ECO:0000256" key="2">
    <source>
        <dbReference type="ARBA" id="ARBA00004496"/>
    </source>
</evidence>
<evidence type="ECO:0000256" key="5">
    <source>
        <dbReference type="ARBA" id="ARBA00022692"/>
    </source>
</evidence>
<evidence type="ECO:0000313" key="13">
    <source>
        <dbReference type="Proteomes" id="UP000694620"/>
    </source>
</evidence>
<keyword evidence="9" id="KW-0325">Glycoprotein</keyword>
<dbReference type="GO" id="GO:0008889">
    <property type="term" value="F:glycerophosphodiester phosphodiesterase activity"/>
    <property type="evidence" value="ECO:0007669"/>
    <property type="project" value="TreeGrafter"/>
</dbReference>
<dbReference type="PROSITE" id="PS51257">
    <property type="entry name" value="PROKAR_LIPOPROTEIN"/>
    <property type="match status" value="1"/>
</dbReference>
<feature type="transmembrane region" description="Helical" evidence="10">
    <location>
        <begin position="42"/>
        <end position="63"/>
    </location>
</feature>
<dbReference type="Pfam" id="PF03009">
    <property type="entry name" value="GDPD"/>
    <property type="match status" value="1"/>
</dbReference>
<feature type="transmembrane region" description="Helical" evidence="10">
    <location>
        <begin position="498"/>
        <end position="518"/>
    </location>
</feature>
<evidence type="ECO:0000313" key="12">
    <source>
        <dbReference type="Ensembl" id="ENSECRP00000004492.1"/>
    </source>
</evidence>
<dbReference type="SUPFAM" id="SSF51695">
    <property type="entry name" value="PLC-like phosphodiesterases"/>
    <property type="match status" value="1"/>
</dbReference>
<organism evidence="12 13">
    <name type="scientific">Erpetoichthys calabaricus</name>
    <name type="common">Rope fish</name>
    <name type="synonym">Calamoichthys calabaricus</name>
    <dbReference type="NCBI Taxonomy" id="27687"/>
    <lineage>
        <taxon>Eukaryota</taxon>
        <taxon>Metazoa</taxon>
        <taxon>Chordata</taxon>
        <taxon>Craniata</taxon>
        <taxon>Vertebrata</taxon>
        <taxon>Euteleostomi</taxon>
        <taxon>Actinopterygii</taxon>
        <taxon>Polypteriformes</taxon>
        <taxon>Polypteridae</taxon>
        <taxon>Erpetoichthys</taxon>
    </lineage>
</organism>
<dbReference type="GO" id="GO:0005886">
    <property type="term" value="C:plasma membrane"/>
    <property type="evidence" value="ECO:0007669"/>
    <property type="project" value="TreeGrafter"/>
</dbReference>
<name>A0A8C4RLU8_ERPCA</name>
<evidence type="ECO:0000256" key="10">
    <source>
        <dbReference type="SAM" id="Phobius"/>
    </source>
</evidence>
<keyword evidence="5 10" id="KW-0812">Transmembrane</keyword>
<keyword evidence="7 10" id="KW-1133">Transmembrane helix</keyword>
<dbReference type="FunFam" id="3.20.20.190:FF:000028">
    <property type="entry name" value="Glycerophosphodiester phosphodiesterase domain-containing protein 5"/>
    <property type="match status" value="1"/>
</dbReference>
<dbReference type="GeneTree" id="ENSGT00940000159690"/>
<reference evidence="12" key="3">
    <citation type="submission" date="2025-09" db="UniProtKB">
        <authorList>
            <consortium name="Ensembl"/>
        </authorList>
    </citation>
    <scope>IDENTIFICATION</scope>
</reference>
<evidence type="ECO:0000259" key="11">
    <source>
        <dbReference type="PROSITE" id="PS51704"/>
    </source>
</evidence>
<keyword evidence="6" id="KW-0378">Hydrolase</keyword>
<evidence type="ECO:0000256" key="9">
    <source>
        <dbReference type="ARBA" id="ARBA00023180"/>
    </source>
</evidence>
<evidence type="ECO:0000256" key="7">
    <source>
        <dbReference type="ARBA" id="ARBA00022989"/>
    </source>
</evidence>
<feature type="transmembrane region" description="Helical" evidence="10">
    <location>
        <begin position="86"/>
        <end position="110"/>
    </location>
</feature>
<dbReference type="GO" id="GO:0045666">
    <property type="term" value="P:positive regulation of neuron differentiation"/>
    <property type="evidence" value="ECO:0007669"/>
    <property type="project" value="TreeGrafter"/>
</dbReference>
<keyword evidence="8 10" id="KW-0472">Membrane</keyword>
<dbReference type="InterPro" id="IPR017946">
    <property type="entry name" value="PLC-like_Pdiesterase_TIM-brl"/>
</dbReference>
<gene>
    <name evidence="12" type="primary">GDPD5</name>
    <name evidence="12" type="synonym">LOC114650491</name>
</gene>
<evidence type="ECO:0000256" key="4">
    <source>
        <dbReference type="ARBA" id="ARBA00022490"/>
    </source>
</evidence>
<feature type="transmembrane region" description="Helical" evidence="10">
    <location>
        <begin position="162"/>
        <end position="181"/>
    </location>
</feature>
<evidence type="ECO:0000256" key="6">
    <source>
        <dbReference type="ARBA" id="ARBA00022801"/>
    </source>
</evidence>
<dbReference type="GO" id="GO:0012505">
    <property type="term" value="C:endomembrane system"/>
    <property type="evidence" value="ECO:0007669"/>
    <property type="project" value="UniProtKB-SubCell"/>
</dbReference>
<dbReference type="GO" id="GO:0006629">
    <property type="term" value="P:lipid metabolic process"/>
    <property type="evidence" value="ECO:0007669"/>
    <property type="project" value="InterPro"/>
</dbReference>
<dbReference type="GO" id="GO:0005737">
    <property type="term" value="C:cytoplasm"/>
    <property type="evidence" value="ECO:0007669"/>
    <property type="project" value="UniProtKB-SubCell"/>
</dbReference>
<comment type="similarity">
    <text evidence="3">Belongs to the glycerophosphoryl diester phosphodiesterase family.</text>
</comment>
<feature type="transmembrane region" description="Helical" evidence="10">
    <location>
        <begin position="193"/>
        <end position="213"/>
    </location>
</feature>
<accession>A0A8C4RLU8</accession>
<comment type="subcellular location">
    <subcellularLocation>
        <location evidence="2">Cytoplasm</location>
    </subcellularLocation>
    <subcellularLocation>
        <location evidence="1">Endomembrane system</location>
        <topology evidence="1">Multi-pass membrane protein</topology>
    </subcellularLocation>
</comment>
<keyword evidence="4" id="KW-0963">Cytoplasm</keyword>
<reference evidence="12" key="2">
    <citation type="submission" date="2025-08" db="UniProtKB">
        <authorList>
            <consortium name="Ensembl"/>
        </authorList>
    </citation>
    <scope>IDENTIFICATION</scope>
</reference>
<feature type="domain" description="GP-PDE" evidence="11">
    <location>
        <begin position="228"/>
        <end position="486"/>
    </location>
</feature>
<dbReference type="PANTHER" id="PTHR23344:SF6">
    <property type="entry name" value="GLYCEROPHOSPHODIESTER PHOSPHODIESTERASE DOMAIN-CONTAINING PROTEIN 5"/>
    <property type="match status" value="1"/>
</dbReference>
<proteinExistence type="inferred from homology"/>
<evidence type="ECO:0000256" key="3">
    <source>
        <dbReference type="ARBA" id="ARBA00007277"/>
    </source>
</evidence>
<evidence type="ECO:0000256" key="1">
    <source>
        <dbReference type="ARBA" id="ARBA00004127"/>
    </source>
</evidence>
<reference evidence="12" key="1">
    <citation type="submission" date="2021-06" db="EMBL/GenBank/DDBJ databases">
        <authorList>
            <consortium name="Wellcome Sanger Institute Data Sharing"/>
        </authorList>
    </citation>
    <scope>NUCLEOTIDE SEQUENCE [LARGE SCALE GENOMIC DNA]</scope>
</reference>
<protein>
    <submittedName>
        <fullName evidence="12">Glycerophosphodiester phosphodiesterase domain containing 5</fullName>
    </submittedName>
</protein>
<feature type="transmembrane region" description="Helical" evidence="10">
    <location>
        <begin position="122"/>
        <end position="142"/>
    </location>
</feature>
<evidence type="ECO:0000256" key="8">
    <source>
        <dbReference type="ARBA" id="ARBA00023136"/>
    </source>
</evidence>
<dbReference type="PROSITE" id="PS51704">
    <property type="entry name" value="GP_PDE"/>
    <property type="match status" value="1"/>
</dbReference>
<keyword evidence="13" id="KW-1185">Reference proteome</keyword>
<dbReference type="Gene3D" id="3.20.20.190">
    <property type="entry name" value="Phosphatidylinositol (PI) phosphodiesterase"/>
    <property type="match status" value="1"/>
</dbReference>
<dbReference type="Proteomes" id="UP000694620">
    <property type="component" value="Chromosome 4"/>
</dbReference>
<dbReference type="InterPro" id="IPR030395">
    <property type="entry name" value="GP_PDE_dom"/>
</dbReference>
<sequence>MVKHQPLQVYEPQLCLSCLTGIYGCRWKRYQRSHDDTTKWELAWFLVLCSTFSMLFLWLYFWVEVQNDYDDFNWFLYNRTGSWSDWSVPILIATAAGFTYIAFLLVLALCHIAVGQQLNLHWLHKIGVTAALITTLIALVSVEQLWKEEWGILLISFQATGPFLHMGAVAAATILAWLVAGQFARAEKTMFQAVLLITYLGIIVSLYLVPLTITSPCLMEKKNLGPRPSIFGHRGAPMLAPENTLMSFQKAVELKVSGLQSDVQISHDGIPFLMHDRTLRRTTNVGKVFPHRTGEASSMFNWTDLQSLNAGEWFIKDDPFWTVSSLSEMDYTQVGNQSICGLSEMLQLAIDHNKSVIFSLWRPPPEHPFFENWINVTLETILQSGIRQELIMWTSEMDRALVQQIAPGFRQTSEVKEDIRELLRKGILTLNLRYNQIKAEEIREFSTLNFSINLFTVNEPWLYSVLWCSGVQSVTSNAPQILDKVPYPIWLMPPDEYYWIWIILDLISFIIVIGIFVLQNYHIIRYRLGNIRSYNPEQIMLSAAVHRSSRDVNVMKEKLIFSEINNGVGSAEEVSLYSENGYDGYSNEVVTPIDSHSRKMRVN</sequence>
<dbReference type="Ensembl" id="ENSECRT00000004560.1">
    <property type="protein sequence ID" value="ENSECRP00000004492.1"/>
    <property type="gene ID" value="ENSECRG00000003055.1"/>
</dbReference>
<dbReference type="AlphaFoldDB" id="A0A8C4RLU8"/>